<dbReference type="RefSeq" id="WP_059106262.1">
    <property type="nucleotide sequence ID" value="NZ_JAUHQC010000009.1"/>
</dbReference>
<evidence type="ECO:0000313" key="10">
    <source>
        <dbReference type="Proteomes" id="UP001171687"/>
    </source>
</evidence>
<keyword evidence="7" id="KW-0472">Membrane</keyword>
<evidence type="ECO:0000259" key="8">
    <source>
        <dbReference type="PROSITE" id="PS50847"/>
    </source>
</evidence>
<comment type="caution">
    <text evidence="9">The sequence shown here is derived from an EMBL/GenBank/DDBJ whole genome shotgun (WGS) entry which is preliminary data.</text>
</comment>
<dbReference type="Pfam" id="PF00746">
    <property type="entry name" value="Gram_pos_anchor"/>
    <property type="match status" value="1"/>
</dbReference>
<organism evidence="9 10">
    <name type="scientific">Staphylococcus auricularis</name>
    <dbReference type="NCBI Taxonomy" id="29379"/>
    <lineage>
        <taxon>Bacteria</taxon>
        <taxon>Bacillati</taxon>
        <taxon>Bacillota</taxon>
        <taxon>Bacilli</taxon>
        <taxon>Bacillales</taxon>
        <taxon>Staphylococcaceae</taxon>
        <taxon>Staphylococcus</taxon>
    </lineage>
</organism>
<evidence type="ECO:0000313" key="9">
    <source>
        <dbReference type="EMBL" id="MDN4533031.1"/>
    </source>
</evidence>
<evidence type="ECO:0000256" key="7">
    <source>
        <dbReference type="SAM" id="Phobius"/>
    </source>
</evidence>
<evidence type="ECO:0000256" key="2">
    <source>
        <dbReference type="ARBA" id="ARBA00022512"/>
    </source>
</evidence>
<comment type="subcellular location">
    <subcellularLocation>
        <location evidence="1">Secreted</location>
        <location evidence="1">Cell wall</location>
        <topology evidence="1">Peptidoglycan-anchor</topology>
    </subcellularLocation>
</comment>
<reference evidence="9" key="1">
    <citation type="submission" date="2023-07" db="EMBL/GenBank/DDBJ databases">
        <title>Evaluation of the beneficial properties of pineapple isolates.</title>
        <authorList>
            <person name="Adefiranye O."/>
        </authorList>
    </citation>
    <scope>NUCLEOTIDE SEQUENCE</scope>
    <source>
        <strain evidence="9">PAPLE_T1</strain>
    </source>
</reference>
<keyword evidence="2" id="KW-0134">Cell wall</keyword>
<feature type="domain" description="Gram-positive cocci surface proteins LPxTG" evidence="8">
    <location>
        <begin position="49"/>
        <end position="86"/>
    </location>
</feature>
<keyword evidence="7" id="KW-1133">Transmembrane helix</keyword>
<gene>
    <name evidence="9" type="ORF">QYH67_05505</name>
</gene>
<evidence type="ECO:0000256" key="4">
    <source>
        <dbReference type="ARBA" id="ARBA00022729"/>
    </source>
</evidence>
<protein>
    <submittedName>
        <fullName evidence="9">LPXTG cell wall anchor domain-containing protein</fullName>
    </submittedName>
</protein>
<keyword evidence="7" id="KW-0812">Transmembrane</keyword>
<evidence type="ECO:0000256" key="6">
    <source>
        <dbReference type="SAM" id="MobiDB-lite"/>
    </source>
</evidence>
<dbReference type="EMBL" id="JAUHQC010000009">
    <property type="protein sequence ID" value="MDN4533031.1"/>
    <property type="molecule type" value="Genomic_DNA"/>
</dbReference>
<dbReference type="InterPro" id="IPR019931">
    <property type="entry name" value="LPXTG_anchor"/>
</dbReference>
<feature type="compositionally biased region" description="Polar residues" evidence="6">
    <location>
        <begin position="1"/>
        <end position="22"/>
    </location>
</feature>
<dbReference type="AlphaFoldDB" id="A0AAW7MCM9"/>
<feature type="region of interest" description="Disordered" evidence="6">
    <location>
        <begin position="1"/>
        <end position="59"/>
    </location>
</feature>
<keyword evidence="4" id="KW-0732">Signal</keyword>
<keyword evidence="3" id="KW-0964">Secreted</keyword>
<name>A0AAW7MCM9_9STAP</name>
<dbReference type="PROSITE" id="PS50847">
    <property type="entry name" value="GRAM_POS_ANCHORING"/>
    <property type="match status" value="1"/>
</dbReference>
<keyword evidence="5" id="KW-0572">Peptidoglycan-anchor</keyword>
<dbReference type="Proteomes" id="UP001171687">
    <property type="component" value="Unassembled WGS sequence"/>
</dbReference>
<evidence type="ECO:0000256" key="1">
    <source>
        <dbReference type="ARBA" id="ARBA00004168"/>
    </source>
</evidence>
<proteinExistence type="predicted"/>
<feature type="transmembrane region" description="Helical" evidence="7">
    <location>
        <begin position="58"/>
        <end position="75"/>
    </location>
</feature>
<evidence type="ECO:0000256" key="3">
    <source>
        <dbReference type="ARBA" id="ARBA00022525"/>
    </source>
</evidence>
<dbReference type="NCBIfam" id="TIGR01167">
    <property type="entry name" value="LPXTG_anchor"/>
    <property type="match status" value="1"/>
</dbReference>
<accession>A0AAW7MCM9</accession>
<sequence>MSTSENTSMSDSTSHSMNATDQHGSHDQGSQEQSGSTSGNHNTDGNTALPDTGQSSNHTGLFGAVLAMLAGLGLIKRSKKDKKGNKDEA</sequence>
<evidence type="ECO:0000256" key="5">
    <source>
        <dbReference type="ARBA" id="ARBA00023088"/>
    </source>
</evidence>
<feature type="compositionally biased region" description="Low complexity" evidence="6">
    <location>
        <begin position="28"/>
        <end position="39"/>
    </location>
</feature>